<dbReference type="PANTHER" id="PTHR30203">
    <property type="entry name" value="OUTER MEMBRANE CATION EFFLUX PROTEIN"/>
    <property type="match status" value="1"/>
</dbReference>
<dbReference type="InterPro" id="IPR003423">
    <property type="entry name" value="OMP_efflux"/>
</dbReference>
<comment type="caution">
    <text evidence="4">The sequence shown here is derived from an EMBL/GenBank/DDBJ whole genome shotgun (WGS) entry which is preliminary data.</text>
</comment>
<comment type="subcellular location">
    <subcellularLocation>
        <location evidence="2">Cell membrane</location>
        <topology evidence="2">Lipid-anchor</topology>
    </subcellularLocation>
</comment>
<dbReference type="Pfam" id="PF02321">
    <property type="entry name" value="OEP"/>
    <property type="match status" value="2"/>
</dbReference>
<reference evidence="4 5" key="1">
    <citation type="submission" date="2020-02" db="EMBL/GenBank/DDBJ databases">
        <title>Draft genome sequence of Limisphaera ngatamarikiensis NGM72.4T, a thermophilic Verrucomicrobia grouped in subdivision 3.</title>
        <authorList>
            <person name="Carere C.R."/>
            <person name="Steen J."/>
            <person name="Hugenholtz P."/>
            <person name="Stott M.B."/>
        </authorList>
    </citation>
    <scope>NUCLEOTIDE SEQUENCE [LARGE SCALE GENOMIC DNA]</scope>
    <source>
        <strain evidence="4 5">NGM72.4</strain>
    </source>
</reference>
<dbReference type="GO" id="GO:0015562">
    <property type="term" value="F:efflux transmembrane transporter activity"/>
    <property type="evidence" value="ECO:0007669"/>
    <property type="project" value="InterPro"/>
</dbReference>
<keyword evidence="2" id="KW-0812">Transmembrane</keyword>
<evidence type="ECO:0000313" key="4">
    <source>
        <dbReference type="EMBL" id="NGO38694.1"/>
    </source>
</evidence>
<dbReference type="Gene3D" id="1.20.1600.10">
    <property type="entry name" value="Outer membrane efflux proteins (OEP)"/>
    <property type="match status" value="1"/>
</dbReference>
<name>A0A6M1RTF1_9BACT</name>
<sequence>MPEPWWRDLGDPVLSGLIEQALGEQPGLLAVWARLEQAQALARKAGAGLWPTLDARGQASRTHERFEAPGGRATSRSAADLFLGAAAAYELDVWGRVRATREAALQDAHAAGAQVQVAALTLSAQIATVWFQWAAQRALVALWERQAVLQSNMLRLVEARFERGQVGAADVLRQRQVVESVHGNLLVARAQTELLRQQLAVLLGRAPGEPIPEPDPELPPLPPLPQTGVPAELVLRRPDLQAGYHSLLAADARLAAAVADRFPRLSLSAQISTDGNSTRVLLDQWLATLAANLTAPILDGGARRAEVDYRRAVVAERFHAFRQAALEAVAEVETALIREQQLEGLRTSLSRQLELADRTVDRLRDSYSKGTVDYLRVLDALLTQQGLQRAELETRRDLWLQRVTLCRALAGGWSLPRPDPLDQVSATAAGPPQTVSHPVPSS</sequence>
<keyword evidence="2" id="KW-0472">Membrane</keyword>
<dbReference type="Gene3D" id="2.20.200.10">
    <property type="entry name" value="Outer membrane efflux proteins (OEP)"/>
    <property type="match status" value="1"/>
</dbReference>
<feature type="region of interest" description="Disordered" evidence="3">
    <location>
        <begin position="421"/>
        <end position="442"/>
    </location>
</feature>
<dbReference type="PANTHER" id="PTHR30203:SF33">
    <property type="entry name" value="BLR4455 PROTEIN"/>
    <property type="match status" value="1"/>
</dbReference>
<evidence type="ECO:0000256" key="2">
    <source>
        <dbReference type="RuleBase" id="RU362097"/>
    </source>
</evidence>
<keyword evidence="2" id="KW-0564">Palmitate</keyword>
<accession>A0A6M1RTF1</accession>
<dbReference type="Proteomes" id="UP000477311">
    <property type="component" value="Unassembled WGS sequence"/>
</dbReference>
<proteinExistence type="inferred from homology"/>
<dbReference type="NCBIfam" id="TIGR01845">
    <property type="entry name" value="outer_NodT"/>
    <property type="match status" value="1"/>
</dbReference>
<gene>
    <name evidence="4" type="ORF">G4L39_04705</name>
</gene>
<protein>
    <submittedName>
        <fullName evidence="4">Efflux transporter outer membrane subunit</fullName>
    </submittedName>
</protein>
<dbReference type="InterPro" id="IPR010131">
    <property type="entry name" value="MdtP/NodT-like"/>
</dbReference>
<feature type="compositionally biased region" description="Polar residues" evidence="3">
    <location>
        <begin position="433"/>
        <end position="442"/>
    </location>
</feature>
<dbReference type="RefSeq" id="WP_165106293.1">
    <property type="nucleotide sequence ID" value="NZ_JAAKYA010000027.1"/>
</dbReference>
<evidence type="ECO:0000313" key="5">
    <source>
        <dbReference type="Proteomes" id="UP000477311"/>
    </source>
</evidence>
<dbReference type="EMBL" id="JAAKYA010000027">
    <property type="protein sequence ID" value="NGO38694.1"/>
    <property type="molecule type" value="Genomic_DNA"/>
</dbReference>
<evidence type="ECO:0000256" key="3">
    <source>
        <dbReference type="SAM" id="MobiDB-lite"/>
    </source>
</evidence>
<keyword evidence="2" id="KW-1134">Transmembrane beta strand</keyword>
<keyword evidence="2" id="KW-0449">Lipoprotein</keyword>
<evidence type="ECO:0000256" key="1">
    <source>
        <dbReference type="ARBA" id="ARBA00007613"/>
    </source>
</evidence>
<comment type="similarity">
    <text evidence="1 2">Belongs to the outer membrane factor (OMF) (TC 1.B.17) family.</text>
</comment>
<dbReference type="AlphaFoldDB" id="A0A6M1RTF1"/>
<organism evidence="4 5">
    <name type="scientific">Limisphaera ngatamarikiensis</name>
    <dbReference type="NCBI Taxonomy" id="1324935"/>
    <lineage>
        <taxon>Bacteria</taxon>
        <taxon>Pseudomonadati</taxon>
        <taxon>Verrucomicrobiota</taxon>
        <taxon>Verrucomicrobiia</taxon>
        <taxon>Limisphaerales</taxon>
        <taxon>Limisphaeraceae</taxon>
        <taxon>Limisphaera</taxon>
    </lineage>
</organism>
<dbReference type="SUPFAM" id="SSF56954">
    <property type="entry name" value="Outer membrane efflux proteins (OEP)"/>
    <property type="match status" value="1"/>
</dbReference>
<keyword evidence="5" id="KW-1185">Reference proteome</keyword>
<dbReference type="GO" id="GO:0005886">
    <property type="term" value="C:plasma membrane"/>
    <property type="evidence" value="ECO:0007669"/>
    <property type="project" value="UniProtKB-SubCell"/>
</dbReference>